<evidence type="ECO:0008006" key="3">
    <source>
        <dbReference type="Google" id="ProtNLM"/>
    </source>
</evidence>
<dbReference type="AlphaFoldDB" id="A0A428UAJ8"/>
<protein>
    <recommendedName>
        <fullName evidence="3">Transcription factor domain-containing protein</fullName>
    </recommendedName>
</protein>
<dbReference type="PANTHER" id="PTHR47785">
    <property type="entry name" value="ZN(II)2CYS6 TRANSCRIPTION FACTOR (EUROFUNG)-RELATED-RELATED"/>
    <property type="match status" value="1"/>
</dbReference>
<dbReference type="PANTHER" id="PTHR47785:SF5">
    <property type="entry name" value="ZN(II)2CYS6 TRANSCRIPTION FACTOR (EUROFUNG)"/>
    <property type="match status" value="1"/>
</dbReference>
<proteinExistence type="predicted"/>
<dbReference type="EMBL" id="NIZV01000080">
    <property type="protein sequence ID" value="RSM11327.1"/>
    <property type="molecule type" value="Genomic_DNA"/>
</dbReference>
<gene>
    <name evidence="1" type="ORF">CDV31_006880</name>
</gene>
<evidence type="ECO:0000313" key="1">
    <source>
        <dbReference type="EMBL" id="RSM11327.1"/>
    </source>
</evidence>
<dbReference type="Proteomes" id="UP000288429">
    <property type="component" value="Unassembled WGS sequence"/>
</dbReference>
<organism evidence="1 2">
    <name type="scientific">Fusarium ambrosium</name>
    <dbReference type="NCBI Taxonomy" id="131363"/>
    <lineage>
        <taxon>Eukaryota</taxon>
        <taxon>Fungi</taxon>
        <taxon>Dikarya</taxon>
        <taxon>Ascomycota</taxon>
        <taxon>Pezizomycotina</taxon>
        <taxon>Sordariomycetes</taxon>
        <taxon>Hypocreomycetidae</taxon>
        <taxon>Hypocreales</taxon>
        <taxon>Nectriaceae</taxon>
        <taxon>Fusarium</taxon>
        <taxon>Fusarium solani species complex</taxon>
    </lineage>
</organism>
<name>A0A428UAJ8_9HYPO</name>
<dbReference type="CDD" id="cd12148">
    <property type="entry name" value="fungal_TF_MHR"/>
    <property type="match status" value="1"/>
</dbReference>
<dbReference type="InterPro" id="IPR053181">
    <property type="entry name" value="EcdB-like_regulator"/>
</dbReference>
<evidence type="ECO:0000313" key="2">
    <source>
        <dbReference type="Proteomes" id="UP000288429"/>
    </source>
</evidence>
<comment type="caution">
    <text evidence="1">The sequence shown here is derived from an EMBL/GenBank/DDBJ whole genome shotgun (WGS) entry which is preliminary data.</text>
</comment>
<reference evidence="1 2" key="1">
    <citation type="submission" date="2017-06" db="EMBL/GenBank/DDBJ databases">
        <title>Cmopartive genomic analysis of Ambrosia Fusariam Clade fungi.</title>
        <authorList>
            <person name="Stajich J.E."/>
            <person name="Carrillo J."/>
            <person name="Kijimoto T."/>
            <person name="Eskalen A."/>
            <person name="O'Donnell K."/>
            <person name="Kasson M."/>
        </authorList>
    </citation>
    <scope>NUCLEOTIDE SEQUENCE [LARGE SCALE GENOMIC DNA]</scope>
    <source>
        <strain evidence="1 2">NRRL 20438</strain>
    </source>
</reference>
<accession>A0A428UAJ8</accession>
<keyword evidence="2" id="KW-1185">Reference proteome</keyword>
<sequence>MMQWAASFGPSLSLPTGLILAGVYLCFKAQPLAAWKMTCMASNSLQLPAQQPTADIRNANENEMLSRLCWTCFVIECDSLSEFHLPRSGIEVAIDRMYFPRLGNHTDRDGLMFLALCSIRRLLNRIHNAVYASGTKEALSSPSSSTLPISDPTGQQSALSALMSLEGVFGELERQLDVWYDSLPEIIKPDLSSTVPQDTQDAWLRLRYWSAKHIISRPSLIYATTWPDGHGLPGFVARYSAMCIESSRNYIKTGVHTLDKRTHFSWMTIQACLSNSMILSMAATTPKLQHLVPDIDSILRETSDFIQPWASRDSSAEAVVLILRTLHHKMKFCTLNAR</sequence>